<feature type="compositionally biased region" description="Polar residues" evidence="1">
    <location>
        <begin position="198"/>
        <end position="208"/>
    </location>
</feature>
<gene>
    <name evidence="2" type="ORF">pdam_00023000</name>
</gene>
<name>A0A3M6UXP7_POCDA</name>
<feature type="compositionally biased region" description="Basic residues" evidence="1">
    <location>
        <begin position="179"/>
        <end position="189"/>
    </location>
</feature>
<organism evidence="2 3">
    <name type="scientific">Pocillopora damicornis</name>
    <name type="common">Cauliflower coral</name>
    <name type="synonym">Millepora damicornis</name>
    <dbReference type="NCBI Taxonomy" id="46731"/>
    <lineage>
        <taxon>Eukaryota</taxon>
        <taxon>Metazoa</taxon>
        <taxon>Cnidaria</taxon>
        <taxon>Anthozoa</taxon>
        <taxon>Hexacorallia</taxon>
        <taxon>Scleractinia</taxon>
        <taxon>Astrocoeniina</taxon>
        <taxon>Pocilloporidae</taxon>
        <taxon>Pocillopora</taxon>
    </lineage>
</organism>
<keyword evidence="3" id="KW-1185">Reference proteome</keyword>
<comment type="caution">
    <text evidence="2">The sequence shown here is derived from an EMBL/GenBank/DDBJ whole genome shotgun (WGS) entry which is preliminary data.</text>
</comment>
<protein>
    <submittedName>
        <fullName evidence="2">Uncharacterized protein</fullName>
    </submittedName>
</protein>
<accession>A0A3M6UXP7</accession>
<feature type="region of interest" description="Disordered" evidence="1">
    <location>
        <begin position="175"/>
        <end position="208"/>
    </location>
</feature>
<dbReference type="Proteomes" id="UP000275408">
    <property type="component" value="Unassembled WGS sequence"/>
</dbReference>
<dbReference type="AlphaFoldDB" id="A0A3M6UXP7"/>
<evidence type="ECO:0000313" key="3">
    <source>
        <dbReference type="Proteomes" id="UP000275408"/>
    </source>
</evidence>
<evidence type="ECO:0000313" key="2">
    <source>
        <dbReference type="EMBL" id="RMX58445.1"/>
    </source>
</evidence>
<dbReference type="EMBL" id="RCHS01000514">
    <property type="protein sequence ID" value="RMX58445.1"/>
    <property type="molecule type" value="Genomic_DNA"/>
</dbReference>
<reference evidence="2 3" key="1">
    <citation type="journal article" date="2018" name="Sci. Rep.">
        <title>Comparative analysis of the Pocillopora damicornis genome highlights role of immune system in coral evolution.</title>
        <authorList>
            <person name="Cunning R."/>
            <person name="Bay R.A."/>
            <person name="Gillette P."/>
            <person name="Baker A.C."/>
            <person name="Traylor-Knowles N."/>
        </authorList>
    </citation>
    <scope>NUCLEOTIDE SEQUENCE [LARGE SCALE GENOMIC DNA]</scope>
    <source>
        <strain evidence="2">RSMAS</strain>
        <tissue evidence="2">Whole animal</tissue>
    </source>
</reference>
<proteinExistence type="predicted"/>
<sequence length="208" mass="23961">MNLQLANIQWYLSYTSPLHLLTIHQLTYQPQVVFKQFPGYQLLNLQIIPDHWFIYTSVAYAEDLVVCFIVYGILGYHNDVPLKSSDSYDSSFMDYRGLDGHAYHFDDQDNINNYTEYTRYFNGGNVLDAEEESRKLIEMVKLDKTHSRGWSKGGEVYPQAPPPFIGGWSNNTGTMGAGFHRRKTKRTQRKSTLAGKNLTIQRSSSSER</sequence>
<evidence type="ECO:0000256" key="1">
    <source>
        <dbReference type="SAM" id="MobiDB-lite"/>
    </source>
</evidence>